<dbReference type="GO" id="GO:0005737">
    <property type="term" value="C:cytoplasm"/>
    <property type="evidence" value="ECO:0007669"/>
    <property type="project" value="TreeGrafter"/>
</dbReference>
<dbReference type="GO" id="GO:0004124">
    <property type="term" value="F:cysteine synthase activity"/>
    <property type="evidence" value="ECO:0007669"/>
    <property type="project" value="TreeGrafter"/>
</dbReference>
<reference evidence="7" key="2">
    <citation type="submission" date="2020-09" db="EMBL/GenBank/DDBJ databases">
        <authorList>
            <person name="Sun Q."/>
            <person name="Ohkuma M."/>
        </authorList>
    </citation>
    <scope>NUCLEOTIDE SEQUENCE</scope>
    <source>
        <strain evidence="7">JCM 31311</strain>
    </source>
</reference>
<proteinExistence type="inferred from homology"/>
<dbReference type="Proteomes" id="UP000603865">
    <property type="component" value="Unassembled WGS sequence"/>
</dbReference>
<dbReference type="InterPro" id="IPR000277">
    <property type="entry name" value="Cys/Met-Metab_PyrdxlP-dep_enz"/>
</dbReference>
<keyword evidence="4 5" id="KW-0663">Pyridoxal phosphate</keyword>
<dbReference type="Gene3D" id="3.90.1150.10">
    <property type="entry name" value="Aspartate Aminotransferase, domain 1"/>
    <property type="match status" value="1"/>
</dbReference>
<dbReference type="RefSeq" id="WP_189092484.1">
    <property type="nucleotide sequence ID" value="NZ_BMQL01000037.1"/>
</dbReference>
<protein>
    <submittedName>
        <fullName evidence="7">O-acetylhomoserine (Thiol)-lyase/O-acetylserine (Thiol)-lyase</fullName>
    </submittedName>
</protein>
<dbReference type="EMBL" id="BMQL01000037">
    <property type="protein sequence ID" value="GGR26106.1"/>
    <property type="molecule type" value="Genomic_DNA"/>
</dbReference>
<dbReference type="InterPro" id="IPR015421">
    <property type="entry name" value="PyrdxlP-dep_Trfase_major"/>
</dbReference>
<dbReference type="GO" id="GO:0071269">
    <property type="term" value="P:L-homocysteine biosynthetic process"/>
    <property type="evidence" value="ECO:0007669"/>
    <property type="project" value="TreeGrafter"/>
</dbReference>
<evidence type="ECO:0000313" key="8">
    <source>
        <dbReference type="Proteomes" id="UP000603865"/>
    </source>
</evidence>
<organism evidence="7 8">
    <name type="scientific">Deinococcus ruber</name>
    <dbReference type="NCBI Taxonomy" id="1848197"/>
    <lineage>
        <taxon>Bacteria</taxon>
        <taxon>Thermotogati</taxon>
        <taxon>Deinococcota</taxon>
        <taxon>Deinococci</taxon>
        <taxon>Deinococcales</taxon>
        <taxon>Deinococcaceae</taxon>
        <taxon>Deinococcus</taxon>
    </lineage>
</organism>
<dbReference type="InterPro" id="IPR015422">
    <property type="entry name" value="PyrdxlP-dep_Trfase_small"/>
</dbReference>
<evidence type="ECO:0000313" key="7">
    <source>
        <dbReference type="EMBL" id="GGR26106.1"/>
    </source>
</evidence>
<dbReference type="AlphaFoldDB" id="A0A918FDU2"/>
<dbReference type="GO" id="GO:0019346">
    <property type="term" value="P:transsulfuration"/>
    <property type="evidence" value="ECO:0007669"/>
    <property type="project" value="InterPro"/>
</dbReference>
<dbReference type="FunFam" id="3.40.640.10:FF:000046">
    <property type="entry name" value="Cystathionine gamma-lyase"/>
    <property type="match status" value="1"/>
</dbReference>
<comment type="cofactor">
    <cofactor evidence="1 6">
        <name>pyridoxal 5'-phosphate</name>
        <dbReference type="ChEBI" id="CHEBI:597326"/>
    </cofactor>
</comment>
<sequence length="434" mass="45789">MSEDERQEGQELAHPELGYQTQAVQIGIPRGLGDGVGIPIHQIAAFQFETQEQGASEFQLNTGYSYARLQNPTVKALEERLTALEGGAATVALSTGQAATFTAILSVCKSGDHVVATSSLFGGSVGLFGNILPLMGISASVVSNTPEAVQAAMQPNTRLVWAETIGNPAADIADIAAYADIAHAQGALLGIDNTWGGVGYLCRPLAHGADIVTHSLTKWAGGHGSVMGGCVTVGTRHDLSRNPIYTAGSPSILEARGEAALSWRQRWFGAHQLGMTLSPHSAFLIAQGLETLALRLGRESATALALAQFLEHRPEIGGVAYPGLESSAFHGLAQKYLHGGYGAVLTYEVQHAAEFLAALRVIRIAPNLGDTRTLVVHPWTTTHGRLPEAARYAAGVTPNTIRMSVGLEDVEDLKRDLAQALALSVVRESEIALI</sequence>
<dbReference type="GO" id="GO:0030170">
    <property type="term" value="F:pyridoxal phosphate binding"/>
    <property type="evidence" value="ECO:0007669"/>
    <property type="project" value="InterPro"/>
</dbReference>
<dbReference type="GO" id="GO:0006535">
    <property type="term" value="P:cysteine biosynthetic process from serine"/>
    <property type="evidence" value="ECO:0007669"/>
    <property type="project" value="TreeGrafter"/>
</dbReference>
<dbReference type="PANTHER" id="PTHR43797:SF2">
    <property type="entry name" value="HOMOCYSTEINE_CYSTEINE SYNTHASE"/>
    <property type="match status" value="1"/>
</dbReference>
<comment type="similarity">
    <text evidence="2 6">Belongs to the trans-sulfuration enzymes family.</text>
</comment>
<evidence type="ECO:0000256" key="3">
    <source>
        <dbReference type="ARBA" id="ARBA00022679"/>
    </source>
</evidence>
<dbReference type="PIRSF" id="PIRSF001434">
    <property type="entry name" value="CGS"/>
    <property type="match status" value="1"/>
</dbReference>
<dbReference type="PANTHER" id="PTHR43797">
    <property type="entry name" value="HOMOCYSTEINE/CYSTEINE SYNTHASE"/>
    <property type="match status" value="1"/>
</dbReference>
<name>A0A918FDU2_9DEIO</name>
<keyword evidence="3" id="KW-0808">Transferase</keyword>
<evidence type="ECO:0000256" key="5">
    <source>
        <dbReference type="PIRSR" id="PIRSR001434-2"/>
    </source>
</evidence>
<reference evidence="7" key="1">
    <citation type="journal article" date="2014" name="Int. J. Syst. Evol. Microbiol.">
        <title>Complete genome sequence of Corynebacterium casei LMG S-19264T (=DSM 44701T), isolated from a smear-ripened cheese.</title>
        <authorList>
            <consortium name="US DOE Joint Genome Institute (JGI-PGF)"/>
            <person name="Walter F."/>
            <person name="Albersmeier A."/>
            <person name="Kalinowski J."/>
            <person name="Ruckert C."/>
        </authorList>
    </citation>
    <scope>NUCLEOTIDE SEQUENCE</scope>
    <source>
        <strain evidence="7">JCM 31311</strain>
    </source>
</reference>
<dbReference type="Gene3D" id="3.40.640.10">
    <property type="entry name" value="Type I PLP-dependent aspartate aminotransferase-like (Major domain)"/>
    <property type="match status" value="1"/>
</dbReference>
<evidence type="ECO:0000256" key="1">
    <source>
        <dbReference type="ARBA" id="ARBA00001933"/>
    </source>
</evidence>
<feature type="modified residue" description="N6-(pyridoxal phosphate)lysine" evidence="5">
    <location>
        <position position="218"/>
    </location>
</feature>
<dbReference type="SUPFAM" id="SSF53383">
    <property type="entry name" value="PLP-dependent transferases"/>
    <property type="match status" value="1"/>
</dbReference>
<evidence type="ECO:0000256" key="6">
    <source>
        <dbReference type="RuleBase" id="RU362118"/>
    </source>
</evidence>
<keyword evidence="8" id="KW-1185">Reference proteome</keyword>
<dbReference type="InterPro" id="IPR006235">
    <property type="entry name" value="OAc-hSer/O-AcSer_sulfhydrylase"/>
</dbReference>
<evidence type="ECO:0000256" key="4">
    <source>
        <dbReference type="ARBA" id="ARBA00022898"/>
    </source>
</evidence>
<accession>A0A918FDU2</accession>
<comment type="caution">
    <text evidence="7">The sequence shown here is derived from an EMBL/GenBank/DDBJ whole genome shotgun (WGS) entry which is preliminary data.</text>
</comment>
<dbReference type="InterPro" id="IPR015424">
    <property type="entry name" value="PyrdxlP-dep_Trfase"/>
</dbReference>
<gene>
    <name evidence="7" type="ORF">GCM10008957_42200</name>
</gene>
<evidence type="ECO:0000256" key="2">
    <source>
        <dbReference type="ARBA" id="ARBA00009077"/>
    </source>
</evidence>
<dbReference type="GO" id="GO:0003961">
    <property type="term" value="F:O-acetylhomoserine aminocarboxypropyltransferase activity"/>
    <property type="evidence" value="ECO:0007669"/>
    <property type="project" value="TreeGrafter"/>
</dbReference>
<dbReference type="Pfam" id="PF01053">
    <property type="entry name" value="Cys_Met_Meta_PP"/>
    <property type="match status" value="1"/>
</dbReference>